<organism evidence="3">
    <name type="scientific">GB virus C</name>
    <dbReference type="NCBI Taxonomy" id="54290"/>
    <lineage>
        <taxon>Viruses</taxon>
        <taxon>Riboviria</taxon>
        <taxon>Orthornavirae</taxon>
        <taxon>Kitrinoviricota</taxon>
        <taxon>Flasuviricetes</taxon>
        <taxon>Amarillovirales</taxon>
        <taxon>Flaviviridae</taxon>
        <taxon>Pegivirus</taxon>
        <taxon>Pegivirus hominis</taxon>
    </lineage>
</organism>
<protein>
    <submittedName>
        <fullName evidence="3">Polyprotein</fullName>
    </submittedName>
</protein>
<dbReference type="InterPro" id="IPR022101">
    <property type="entry name" value="GB_virus-C_polyprotein_N"/>
</dbReference>
<feature type="non-terminal residue" evidence="3">
    <location>
        <position position="73"/>
    </location>
</feature>
<dbReference type="Pfam" id="PF12342">
    <property type="entry name" value="DUF3640"/>
    <property type="match status" value="1"/>
</dbReference>
<accession>O11889</accession>
<feature type="region of interest" description="Disordered" evidence="1">
    <location>
        <begin position="1"/>
        <end position="73"/>
    </location>
</feature>
<evidence type="ECO:0000259" key="2">
    <source>
        <dbReference type="Pfam" id="PF12342"/>
    </source>
</evidence>
<reference evidence="3" key="1">
    <citation type="journal article" date="1997" name="J. Med. Virol.">
        <title>High prevalence of GB virus C strains genetically related to strains with Asian origin in Nicaraguan hemophiliacs.</title>
        <authorList>
            <person name="Gonzalez-Perez M.A."/>
            <person name="Norder H."/>
            <person name="Bergstrom A."/>
            <person name="Lopez E."/>
            <person name="Visona K.A."/>
            <person name="Magnius L.O."/>
        </authorList>
    </citation>
    <scope>NUCLEOTIDE SEQUENCE</scope>
</reference>
<evidence type="ECO:0000313" key="3">
    <source>
        <dbReference type="EMBL" id="AAB58557.1"/>
    </source>
</evidence>
<evidence type="ECO:0000256" key="1">
    <source>
        <dbReference type="SAM" id="MobiDB-lite"/>
    </source>
</evidence>
<sequence length="73" mass="7944">MCLRRDRARSTGVGPTGVNKGPTSGSSLNRARHPPGQTTPTYGPRRPSMSILTNRLCRRVDKDQWGPGWGEGP</sequence>
<proteinExistence type="predicted"/>
<name>O11889_9FLAV</name>
<feature type="domain" description="GB virus C polyprotein N-terminal" evidence="2">
    <location>
        <begin position="49"/>
        <end position="73"/>
    </location>
</feature>
<dbReference type="EMBL" id="U86113">
    <property type="protein sequence ID" value="AAB58557.1"/>
    <property type="molecule type" value="Genomic_RNA"/>
</dbReference>